<evidence type="ECO:0000256" key="4">
    <source>
        <dbReference type="ARBA" id="ARBA00023125"/>
    </source>
</evidence>
<dbReference type="InterPro" id="IPR036388">
    <property type="entry name" value="WH-like_DNA-bd_sf"/>
</dbReference>
<keyword evidence="5" id="KW-0804">Transcription</keyword>
<gene>
    <name evidence="8" type="ORF">GCM10009539_07640</name>
</gene>
<dbReference type="Pfam" id="PF04542">
    <property type="entry name" value="Sigma70_r2"/>
    <property type="match status" value="1"/>
</dbReference>
<dbReference type="EMBL" id="BAAAGX010000004">
    <property type="protein sequence ID" value="GAA0224922.1"/>
    <property type="molecule type" value="Genomic_DNA"/>
</dbReference>
<dbReference type="SUPFAM" id="SSF88946">
    <property type="entry name" value="Sigma2 domain of RNA polymerase sigma factors"/>
    <property type="match status" value="1"/>
</dbReference>
<evidence type="ECO:0000256" key="2">
    <source>
        <dbReference type="ARBA" id="ARBA00023015"/>
    </source>
</evidence>
<dbReference type="InterPro" id="IPR013324">
    <property type="entry name" value="RNA_pol_sigma_r3/r4-like"/>
</dbReference>
<name>A0ABP3D8Y6_9ACTN</name>
<comment type="caution">
    <text evidence="8">The sequence shown here is derived from an EMBL/GenBank/DDBJ whole genome shotgun (WGS) entry which is preliminary data.</text>
</comment>
<reference evidence="9" key="1">
    <citation type="journal article" date="2019" name="Int. J. Syst. Evol. Microbiol.">
        <title>The Global Catalogue of Microorganisms (GCM) 10K type strain sequencing project: providing services to taxonomists for standard genome sequencing and annotation.</title>
        <authorList>
            <consortium name="The Broad Institute Genomics Platform"/>
            <consortium name="The Broad Institute Genome Sequencing Center for Infectious Disease"/>
            <person name="Wu L."/>
            <person name="Ma J."/>
        </authorList>
    </citation>
    <scope>NUCLEOTIDE SEQUENCE [LARGE SCALE GENOMIC DNA]</scope>
    <source>
        <strain evidence="9">JCM 10425</strain>
    </source>
</reference>
<dbReference type="InterPro" id="IPR007627">
    <property type="entry name" value="RNA_pol_sigma70_r2"/>
</dbReference>
<dbReference type="PANTHER" id="PTHR43133">
    <property type="entry name" value="RNA POLYMERASE ECF-TYPE SIGMA FACTO"/>
    <property type="match status" value="1"/>
</dbReference>
<dbReference type="NCBIfam" id="TIGR02937">
    <property type="entry name" value="sigma70-ECF"/>
    <property type="match status" value="1"/>
</dbReference>
<dbReference type="PANTHER" id="PTHR43133:SF50">
    <property type="entry name" value="ECF RNA POLYMERASE SIGMA FACTOR SIGM"/>
    <property type="match status" value="1"/>
</dbReference>
<keyword evidence="2" id="KW-0805">Transcription regulation</keyword>
<feature type="domain" description="RNA polymerase sigma factor 70 region 4 type 2" evidence="7">
    <location>
        <begin position="102"/>
        <end position="153"/>
    </location>
</feature>
<evidence type="ECO:0000256" key="1">
    <source>
        <dbReference type="ARBA" id="ARBA00010641"/>
    </source>
</evidence>
<dbReference type="InterPro" id="IPR013325">
    <property type="entry name" value="RNA_pol_sigma_r2"/>
</dbReference>
<evidence type="ECO:0000313" key="9">
    <source>
        <dbReference type="Proteomes" id="UP001500967"/>
    </source>
</evidence>
<dbReference type="Pfam" id="PF08281">
    <property type="entry name" value="Sigma70_r4_2"/>
    <property type="match status" value="1"/>
</dbReference>
<comment type="similarity">
    <text evidence="1">Belongs to the sigma-70 factor family. ECF subfamily.</text>
</comment>
<evidence type="ECO:0000259" key="6">
    <source>
        <dbReference type="Pfam" id="PF04542"/>
    </source>
</evidence>
<dbReference type="InterPro" id="IPR014284">
    <property type="entry name" value="RNA_pol_sigma-70_dom"/>
</dbReference>
<dbReference type="RefSeq" id="WP_344647317.1">
    <property type="nucleotide sequence ID" value="NZ_BAAAGX010000004.1"/>
</dbReference>
<accession>A0ABP3D8Y6</accession>
<dbReference type="InterPro" id="IPR039425">
    <property type="entry name" value="RNA_pol_sigma-70-like"/>
</dbReference>
<feature type="domain" description="RNA polymerase sigma-70 region 2" evidence="6">
    <location>
        <begin position="16"/>
        <end position="74"/>
    </location>
</feature>
<keyword evidence="3" id="KW-0731">Sigma factor</keyword>
<dbReference type="InterPro" id="IPR014325">
    <property type="entry name" value="RNA_pol_sigma-E_actinobac"/>
</dbReference>
<dbReference type="Gene3D" id="1.10.1740.10">
    <property type="match status" value="1"/>
</dbReference>
<sequence length="164" mass="18205">MTSDGESFDSYVAAEGAALLRFAHVLTGDHHLAEDLVQEALVKAHRRWSRIDRPGAYVKKAVLRQYLSWRRRRSSGERPTDAALDGTAVQRDVADQVTDRHTLRALLATLPRQQRAVLVLRFFEDLDDATIADLVGCSTTTVRAHASKGLSRLRRSAQTVVAEG</sequence>
<protein>
    <submittedName>
        <fullName evidence="8">SigE family RNA polymerase sigma factor</fullName>
    </submittedName>
</protein>
<evidence type="ECO:0000256" key="5">
    <source>
        <dbReference type="ARBA" id="ARBA00023163"/>
    </source>
</evidence>
<dbReference type="Proteomes" id="UP001500967">
    <property type="component" value="Unassembled WGS sequence"/>
</dbReference>
<evidence type="ECO:0000313" key="8">
    <source>
        <dbReference type="EMBL" id="GAA0224922.1"/>
    </source>
</evidence>
<keyword evidence="9" id="KW-1185">Reference proteome</keyword>
<dbReference type="SUPFAM" id="SSF88659">
    <property type="entry name" value="Sigma3 and sigma4 domains of RNA polymerase sigma factors"/>
    <property type="match status" value="1"/>
</dbReference>
<organism evidence="8 9">
    <name type="scientific">Cryptosporangium japonicum</name>
    <dbReference type="NCBI Taxonomy" id="80872"/>
    <lineage>
        <taxon>Bacteria</taxon>
        <taxon>Bacillati</taxon>
        <taxon>Actinomycetota</taxon>
        <taxon>Actinomycetes</taxon>
        <taxon>Cryptosporangiales</taxon>
        <taxon>Cryptosporangiaceae</taxon>
        <taxon>Cryptosporangium</taxon>
    </lineage>
</organism>
<proteinExistence type="inferred from homology"/>
<dbReference type="Gene3D" id="1.10.10.10">
    <property type="entry name" value="Winged helix-like DNA-binding domain superfamily/Winged helix DNA-binding domain"/>
    <property type="match status" value="1"/>
</dbReference>
<dbReference type="NCBIfam" id="TIGR02983">
    <property type="entry name" value="SigE-fam_strep"/>
    <property type="match status" value="1"/>
</dbReference>
<evidence type="ECO:0000256" key="3">
    <source>
        <dbReference type="ARBA" id="ARBA00023082"/>
    </source>
</evidence>
<keyword evidence="4" id="KW-0238">DNA-binding</keyword>
<evidence type="ECO:0000259" key="7">
    <source>
        <dbReference type="Pfam" id="PF08281"/>
    </source>
</evidence>
<dbReference type="InterPro" id="IPR013249">
    <property type="entry name" value="RNA_pol_sigma70_r4_t2"/>
</dbReference>